<dbReference type="AlphaFoldDB" id="A0A4Y2GGZ3"/>
<evidence type="ECO:0000313" key="3">
    <source>
        <dbReference type="Proteomes" id="UP000499080"/>
    </source>
</evidence>
<evidence type="ECO:0000256" key="1">
    <source>
        <dbReference type="SAM" id="MobiDB-lite"/>
    </source>
</evidence>
<sequence>MDEEESVRKPRRMQNGETHDGNNPIRDPLLNDCESKVNSVLSFDEKPEGMDRGRQLSLSVKRDDSKSLSVFITYWSPPGPWWPSGKVSTLGPEGRRFETRFH</sequence>
<organism evidence="2 3">
    <name type="scientific">Araneus ventricosus</name>
    <name type="common">Orbweaver spider</name>
    <name type="synonym">Epeira ventricosa</name>
    <dbReference type="NCBI Taxonomy" id="182803"/>
    <lineage>
        <taxon>Eukaryota</taxon>
        <taxon>Metazoa</taxon>
        <taxon>Ecdysozoa</taxon>
        <taxon>Arthropoda</taxon>
        <taxon>Chelicerata</taxon>
        <taxon>Arachnida</taxon>
        <taxon>Araneae</taxon>
        <taxon>Araneomorphae</taxon>
        <taxon>Entelegynae</taxon>
        <taxon>Araneoidea</taxon>
        <taxon>Araneidae</taxon>
        <taxon>Araneus</taxon>
    </lineage>
</organism>
<dbReference type="OrthoDB" id="6434948at2759"/>
<comment type="caution">
    <text evidence="2">The sequence shown here is derived from an EMBL/GenBank/DDBJ whole genome shotgun (WGS) entry which is preliminary data.</text>
</comment>
<dbReference type="EMBL" id="BGPR01001362">
    <property type="protein sequence ID" value="GBM52046.1"/>
    <property type="molecule type" value="Genomic_DNA"/>
</dbReference>
<gene>
    <name evidence="2" type="ORF">AVEN_238110_1</name>
</gene>
<reference evidence="2 3" key="1">
    <citation type="journal article" date="2019" name="Sci. Rep.">
        <title>Orb-weaving spider Araneus ventricosus genome elucidates the spidroin gene catalogue.</title>
        <authorList>
            <person name="Kono N."/>
            <person name="Nakamura H."/>
            <person name="Ohtoshi R."/>
            <person name="Moran D.A.P."/>
            <person name="Shinohara A."/>
            <person name="Yoshida Y."/>
            <person name="Fujiwara M."/>
            <person name="Mori M."/>
            <person name="Tomita M."/>
            <person name="Arakawa K."/>
        </authorList>
    </citation>
    <scope>NUCLEOTIDE SEQUENCE [LARGE SCALE GENOMIC DNA]</scope>
</reference>
<evidence type="ECO:0000313" key="2">
    <source>
        <dbReference type="EMBL" id="GBM52046.1"/>
    </source>
</evidence>
<keyword evidence="3" id="KW-1185">Reference proteome</keyword>
<proteinExistence type="predicted"/>
<protein>
    <submittedName>
        <fullName evidence="2">Uncharacterized protein</fullName>
    </submittedName>
</protein>
<accession>A0A4Y2GGZ3</accession>
<name>A0A4Y2GGZ3_ARAVE</name>
<dbReference type="Proteomes" id="UP000499080">
    <property type="component" value="Unassembled WGS sequence"/>
</dbReference>
<feature type="region of interest" description="Disordered" evidence="1">
    <location>
        <begin position="1"/>
        <end position="31"/>
    </location>
</feature>